<dbReference type="Pfam" id="PF02518">
    <property type="entry name" value="HATPase_c"/>
    <property type="match status" value="1"/>
</dbReference>
<evidence type="ECO:0000256" key="4">
    <source>
        <dbReference type="ARBA" id="ARBA00022679"/>
    </source>
</evidence>
<evidence type="ECO:0000259" key="7">
    <source>
        <dbReference type="PROSITE" id="PS50109"/>
    </source>
</evidence>
<dbReference type="SUPFAM" id="SSF52172">
    <property type="entry name" value="CheY-like"/>
    <property type="match status" value="1"/>
</dbReference>
<evidence type="ECO:0000256" key="2">
    <source>
        <dbReference type="ARBA" id="ARBA00012438"/>
    </source>
</evidence>
<dbReference type="SUPFAM" id="SSF55874">
    <property type="entry name" value="ATPase domain of HSP90 chaperone/DNA topoisomerase II/histidine kinase"/>
    <property type="match status" value="1"/>
</dbReference>
<dbReference type="InterPro" id="IPR001789">
    <property type="entry name" value="Sig_transdc_resp-reg_receiver"/>
</dbReference>
<dbReference type="InterPro" id="IPR011006">
    <property type="entry name" value="CheY-like_superfamily"/>
</dbReference>
<dbReference type="PROSITE" id="PS50110">
    <property type="entry name" value="RESPONSE_REGULATORY"/>
    <property type="match status" value="1"/>
</dbReference>
<keyword evidence="4 9" id="KW-0808">Transferase</keyword>
<evidence type="ECO:0000256" key="6">
    <source>
        <dbReference type="PROSITE-ProRule" id="PRU00169"/>
    </source>
</evidence>
<keyword evidence="3 6" id="KW-0597">Phosphoprotein</keyword>
<dbReference type="EMBL" id="SIHI01000006">
    <property type="protein sequence ID" value="TWT52274.1"/>
    <property type="molecule type" value="Genomic_DNA"/>
</dbReference>
<keyword evidence="10" id="KW-1185">Reference proteome</keyword>
<dbReference type="InterPro" id="IPR003594">
    <property type="entry name" value="HATPase_dom"/>
</dbReference>
<keyword evidence="5 9" id="KW-0418">Kinase</keyword>
<dbReference type="RefSeq" id="WP_197441181.1">
    <property type="nucleotide sequence ID" value="NZ_SIHI01000006.1"/>
</dbReference>
<evidence type="ECO:0000313" key="9">
    <source>
        <dbReference type="EMBL" id="TWT52274.1"/>
    </source>
</evidence>
<dbReference type="CDD" id="cd16922">
    <property type="entry name" value="HATPase_EvgS-ArcB-TorS-like"/>
    <property type="match status" value="1"/>
</dbReference>
<evidence type="ECO:0000259" key="8">
    <source>
        <dbReference type="PROSITE" id="PS50110"/>
    </source>
</evidence>
<gene>
    <name evidence="9" type="primary">luxQ_1</name>
    <name evidence="9" type="ORF">KOR42_29600</name>
</gene>
<dbReference type="GO" id="GO:0005886">
    <property type="term" value="C:plasma membrane"/>
    <property type="evidence" value="ECO:0007669"/>
    <property type="project" value="TreeGrafter"/>
</dbReference>
<comment type="caution">
    <text evidence="9">The sequence shown here is derived from an EMBL/GenBank/DDBJ whole genome shotgun (WGS) entry which is preliminary data.</text>
</comment>
<dbReference type="Gene3D" id="3.30.565.10">
    <property type="entry name" value="Histidine kinase-like ATPase, C-terminal domain"/>
    <property type="match status" value="1"/>
</dbReference>
<feature type="domain" description="Response regulatory" evidence="8">
    <location>
        <begin position="171"/>
        <end position="257"/>
    </location>
</feature>
<name>A0A5C5WN80_9PLAN</name>
<feature type="modified residue" description="4-aspartylphosphate" evidence="6">
    <location>
        <position position="225"/>
    </location>
</feature>
<dbReference type="InterPro" id="IPR005467">
    <property type="entry name" value="His_kinase_dom"/>
</dbReference>
<dbReference type="Gene3D" id="3.40.50.2300">
    <property type="match status" value="1"/>
</dbReference>
<evidence type="ECO:0000313" key="10">
    <source>
        <dbReference type="Proteomes" id="UP000317243"/>
    </source>
</evidence>
<comment type="catalytic activity">
    <reaction evidence="1">
        <text>ATP + protein L-histidine = ADP + protein N-phospho-L-histidine.</text>
        <dbReference type="EC" id="2.7.13.3"/>
    </reaction>
</comment>
<dbReference type="PROSITE" id="PS50109">
    <property type="entry name" value="HIS_KIN"/>
    <property type="match status" value="1"/>
</dbReference>
<evidence type="ECO:0000256" key="5">
    <source>
        <dbReference type="ARBA" id="ARBA00022777"/>
    </source>
</evidence>
<dbReference type="GO" id="GO:0000155">
    <property type="term" value="F:phosphorelay sensor kinase activity"/>
    <property type="evidence" value="ECO:0007669"/>
    <property type="project" value="TreeGrafter"/>
</dbReference>
<organism evidence="9 10">
    <name type="scientific">Thalassoglobus neptunius</name>
    <dbReference type="NCBI Taxonomy" id="1938619"/>
    <lineage>
        <taxon>Bacteria</taxon>
        <taxon>Pseudomonadati</taxon>
        <taxon>Planctomycetota</taxon>
        <taxon>Planctomycetia</taxon>
        <taxon>Planctomycetales</taxon>
        <taxon>Planctomycetaceae</taxon>
        <taxon>Thalassoglobus</taxon>
    </lineage>
</organism>
<reference evidence="9 10" key="1">
    <citation type="submission" date="2019-02" db="EMBL/GenBank/DDBJ databases">
        <title>Deep-cultivation of Planctomycetes and their phenomic and genomic characterization uncovers novel biology.</title>
        <authorList>
            <person name="Wiegand S."/>
            <person name="Jogler M."/>
            <person name="Boedeker C."/>
            <person name="Pinto D."/>
            <person name="Vollmers J."/>
            <person name="Rivas-Marin E."/>
            <person name="Kohn T."/>
            <person name="Peeters S.H."/>
            <person name="Heuer A."/>
            <person name="Rast P."/>
            <person name="Oberbeckmann S."/>
            <person name="Bunk B."/>
            <person name="Jeske O."/>
            <person name="Meyerdierks A."/>
            <person name="Storesund J.E."/>
            <person name="Kallscheuer N."/>
            <person name="Luecker S."/>
            <person name="Lage O.M."/>
            <person name="Pohl T."/>
            <person name="Merkel B.J."/>
            <person name="Hornburger P."/>
            <person name="Mueller R.-W."/>
            <person name="Bruemmer F."/>
            <person name="Labrenz M."/>
            <person name="Spormann A.M."/>
            <person name="Op Den Camp H."/>
            <person name="Overmann J."/>
            <person name="Amann R."/>
            <person name="Jetten M.S.M."/>
            <person name="Mascher T."/>
            <person name="Medema M.H."/>
            <person name="Devos D.P."/>
            <person name="Kaster A.-K."/>
            <person name="Ovreas L."/>
            <person name="Rohde M."/>
            <person name="Galperin M.Y."/>
            <person name="Jogler C."/>
        </authorList>
    </citation>
    <scope>NUCLEOTIDE SEQUENCE [LARGE SCALE GENOMIC DNA]</scope>
    <source>
        <strain evidence="9 10">KOR42</strain>
    </source>
</reference>
<proteinExistence type="predicted"/>
<dbReference type="PANTHER" id="PTHR43047">
    <property type="entry name" value="TWO-COMPONENT HISTIDINE PROTEIN KINASE"/>
    <property type="match status" value="1"/>
</dbReference>
<accession>A0A5C5WN80</accession>
<dbReference type="AlphaFoldDB" id="A0A5C5WN80"/>
<dbReference type="CDD" id="cd17546">
    <property type="entry name" value="REC_hyHK_CKI1_RcsC-like"/>
    <property type="match status" value="1"/>
</dbReference>
<dbReference type="SMART" id="SM00387">
    <property type="entry name" value="HATPase_c"/>
    <property type="match status" value="1"/>
</dbReference>
<dbReference type="GO" id="GO:0009927">
    <property type="term" value="F:histidine phosphotransfer kinase activity"/>
    <property type="evidence" value="ECO:0007669"/>
    <property type="project" value="TreeGrafter"/>
</dbReference>
<sequence>MEVRASEKDLTLEVVYETPIPARIFSDPKRLKQILVNLVGNAIKFTHEGQVTLTVRSVEATSLEFAIADTGIGIGAEQQQRLFKPFSQGDASVTRHFGGTGLGLAISLRLTEMLAGTVSVESELGEGSVFTLRIPVGDIGDVEFVEPGSPQGFEKDSPAAIPVEEIQLDGRVLVVDDRRDVRFLTKHILTKAKAAVDELEDGQQAVDYMTERVNVGEVPNLILLDMQMPNLDGYETARQLRKIGYEGPIIALTADAM</sequence>
<dbReference type="InterPro" id="IPR004358">
    <property type="entry name" value="Sig_transdc_His_kin-like_C"/>
</dbReference>
<dbReference type="EC" id="2.7.13.3" evidence="2"/>
<protein>
    <recommendedName>
        <fullName evidence="2">histidine kinase</fullName>
        <ecNumber evidence="2">2.7.13.3</ecNumber>
    </recommendedName>
</protein>
<evidence type="ECO:0000256" key="3">
    <source>
        <dbReference type="ARBA" id="ARBA00022553"/>
    </source>
</evidence>
<dbReference type="Proteomes" id="UP000317243">
    <property type="component" value="Unassembled WGS sequence"/>
</dbReference>
<dbReference type="PRINTS" id="PR00344">
    <property type="entry name" value="BCTRLSENSOR"/>
</dbReference>
<feature type="domain" description="Histidine kinase" evidence="7">
    <location>
        <begin position="1"/>
        <end position="138"/>
    </location>
</feature>
<dbReference type="FunFam" id="3.30.565.10:FF:000010">
    <property type="entry name" value="Sensor histidine kinase RcsC"/>
    <property type="match status" value="1"/>
</dbReference>
<dbReference type="InterPro" id="IPR036890">
    <property type="entry name" value="HATPase_C_sf"/>
</dbReference>
<dbReference type="SMART" id="SM00448">
    <property type="entry name" value="REC"/>
    <property type="match status" value="1"/>
</dbReference>
<dbReference type="Pfam" id="PF00072">
    <property type="entry name" value="Response_reg"/>
    <property type="match status" value="1"/>
</dbReference>
<evidence type="ECO:0000256" key="1">
    <source>
        <dbReference type="ARBA" id="ARBA00000085"/>
    </source>
</evidence>
<dbReference type="PANTHER" id="PTHR43047:SF72">
    <property type="entry name" value="OSMOSENSING HISTIDINE PROTEIN KINASE SLN1"/>
    <property type="match status" value="1"/>
</dbReference>